<evidence type="ECO:0000313" key="4">
    <source>
        <dbReference type="Proteomes" id="UP001168478"/>
    </source>
</evidence>
<evidence type="ECO:0000313" key="2">
    <source>
        <dbReference type="EMBL" id="MDN0026424.1"/>
    </source>
</evidence>
<reference evidence="2" key="1">
    <citation type="submission" date="2023-06" db="EMBL/GenBank/DDBJ databases">
        <authorList>
            <person name="Zeman M."/>
            <person name="Kubasova T."/>
            <person name="Jahodarova E."/>
            <person name="Nykrynova M."/>
            <person name="Rychlik I."/>
        </authorList>
    </citation>
    <scope>NUCLEOTIDE SEQUENCE</scope>
    <source>
        <strain evidence="2">ET15</strain>
        <strain evidence="1">ET37</strain>
    </source>
</reference>
<comment type="caution">
    <text evidence="2">The sequence shown here is derived from an EMBL/GenBank/DDBJ whole genome shotgun (WGS) entry which is preliminary data.</text>
</comment>
<dbReference type="EMBL" id="JAUEIF010000021">
    <property type="protein sequence ID" value="MDN0026424.1"/>
    <property type="molecule type" value="Genomic_DNA"/>
</dbReference>
<organism evidence="2 4">
    <name type="scientific">Leyella lascolaii</name>
    <dbReference type="NCBI Taxonomy" id="1776379"/>
    <lineage>
        <taxon>Bacteria</taxon>
        <taxon>Pseudomonadati</taxon>
        <taxon>Bacteroidota</taxon>
        <taxon>Bacteroidia</taxon>
        <taxon>Bacteroidales</taxon>
        <taxon>Prevotellaceae</taxon>
        <taxon>Leyella</taxon>
    </lineage>
</organism>
<keyword evidence="3" id="KW-1185">Reference proteome</keyword>
<accession>A0AAW7JL20</accession>
<evidence type="ECO:0000313" key="3">
    <source>
        <dbReference type="Proteomes" id="UP001167831"/>
    </source>
</evidence>
<dbReference type="Proteomes" id="UP001168478">
    <property type="component" value="Unassembled WGS sequence"/>
</dbReference>
<dbReference type="Proteomes" id="UP001167831">
    <property type="component" value="Unassembled WGS sequence"/>
</dbReference>
<dbReference type="RefSeq" id="WP_289826302.1">
    <property type="nucleotide sequence ID" value="NZ_JAUEIE010000026.1"/>
</dbReference>
<sequence>MNNRLKETTFLLLSFIATVQTAHAQDRPEVSVGADIVSGYIWRGQELGGFSVQPSASLSWKGLSLSAWGSASLESEYAKEFDLTLGYATGGFSISLTDYSFSKGTNFKSGSMIEGKYFHYGSRSTLHVFEAQVGYDFDVVAVNWHTNIGGNDGRRSNGKRAYSSYLSATAPFRLGGIDWNATIGVTPWETTFYNNGCDGFEVSELSLGASKTIRVTERFGLPLSAKAIWNPATENAYFTVGLSL</sequence>
<evidence type="ECO:0000313" key="1">
    <source>
        <dbReference type="EMBL" id="MDN0023894.1"/>
    </source>
</evidence>
<name>A0AAW7JL20_9BACT</name>
<gene>
    <name evidence="1" type="ORF">QVN81_12870</name>
    <name evidence="2" type="ORF">QVN84_13015</name>
</gene>
<reference evidence="2" key="2">
    <citation type="submission" date="2023-08" db="EMBL/GenBank/DDBJ databases">
        <title>Identification and characterization of horizontal gene transfer across gut microbiota members of farm animals based on homology search.</title>
        <authorList>
            <person name="Schwarzerova J."/>
            <person name="Nykrynova M."/>
            <person name="Jureckova K."/>
            <person name="Cejkova D."/>
            <person name="Rychlik I."/>
        </authorList>
    </citation>
    <scope>NUCLEOTIDE SEQUENCE</scope>
    <source>
        <strain evidence="2">ET15</strain>
        <strain evidence="1">ET37</strain>
    </source>
</reference>
<dbReference type="AlphaFoldDB" id="A0AAW7JL20"/>
<proteinExistence type="predicted"/>
<protein>
    <recommendedName>
        <fullName evidence="5">FrrB</fullName>
    </recommendedName>
</protein>
<evidence type="ECO:0008006" key="5">
    <source>
        <dbReference type="Google" id="ProtNLM"/>
    </source>
</evidence>
<dbReference type="EMBL" id="JAUEIE010000026">
    <property type="protein sequence ID" value="MDN0023894.1"/>
    <property type="molecule type" value="Genomic_DNA"/>
</dbReference>